<dbReference type="SUPFAM" id="SSF50249">
    <property type="entry name" value="Nucleic acid-binding proteins"/>
    <property type="match status" value="1"/>
</dbReference>
<comment type="function">
    <text evidence="1">Single-stranded DNA-binding protein that participates in viral DNA replication, formation of concatemers, recombination and repair of double-stranded breaks. Coats the lagging-strand ssDNA as the replication fork advances and stimulates the activities of viral DNA polymerase and primase/helicase. Coordinates simultaneous synthesis of leading- and lagging-strands. Together with DNA primase/helicase, promotes pairing of two homologous DNA molecules containing complementary single-stranded regions and mediates homologous DNA strand exchange. Promotes also the formation of joint molecules. Disrupts loops, hairpins and other secondary structures present on ssDNA to reduce and eliminate pausing of viral DNA polymerase at specific sites during elongation.</text>
</comment>
<feature type="domain" description="Single-stranded DNA-binding protein BPT7" evidence="3">
    <location>
        <begin position="13"/>
        <end position="186"/>
    </location>
</feature>
<dbReference type="HAMAP" id="MF_04153">
    <property type="entry name" value="SSB_T7"/>
    <property type="match status" value="1"/>
</dbReference>
<evidence type="ECO:0000313" key="4">
    <source>
        <dbReference type="EMBL" id="ALO79979.1"/>
    </source>
</evidence>
<comment type="domain">
    <text evidence="1">The acidic C-terminus is involved in modulating the ssDNA binding properties. It is also required for dimer formation and for interactions with the viral DNA polymerase and the helicase.</text>
</comment>
<keyword evidence="1" id="KW-0235">DNA replication</keyword>
<name>A0A0S2MVM1_9CAUD</name>
<proteinExistence type="inferred from homology"/>
<dbReference type="Pfam" id="PF21265">
    <property type="entry name" value="SBB_T7"/>
    <property type="match status" value="1"/>
</dbReference>
<dbReference type="InterPro" id="IPR049476">
    <property type="entry name" value="SBB_BPT7"/>
</dbReference>
<reference evidence="4 5" key="1">
    <citation type="submission" date="2015-11" db="EMBL/GenBank/DDBJ databases">
        <title>Bacteriophage PPPL-1 effective to Pseudomonas syringae pathovars.</title>
        <authorList>
            <person name="Yu J.-G."/>
            <person name="Lim J.-A."/>
            <person name="Heu S."/>
            <person name="Oh C.-S."/>
        </authorList>
    </citation>
    <scope>NUCLEOTIDE SEQUENCE [LARGE SCALE GENOMIC DNA]</scope>
</reference>
<comment type="similarity">
    <text evidence="1">Belongs to the Teseptimavirus single-stranded DNA-binding protein family.</text>
</comment>
<keyword evidence="1" id="KW-0227">DNA damage</keyword>
<dbReference type="GO" id="GO:0039693">
    <property type="term" value="P:viral DNA genome replication"/>
    <property type="evidence" value="ECO:0007669"/>
    <property type="project" value="UniProtKB-UniRule"/>
</dbReference>
<feature type="compositionally biased region" description="Basic and acidic residues" evidence="2">
    <location>
        <begin position="207"/>
        <end position="218"/>
    </location>
</feature>
<feature type="compositionally biased region" description="Basic and acidic residues" evidence="2">
    <location>
        <begin position="226"/>
        <end position="237"/>
    </location>
</feature>
<protein>
    <recommendedName>
        <fullName evidence="1">Single-stranded DNA-binding protein</fullName>
        <shortName evidence="1">SSB protein</shortName>
    </recommendedName>
    <alternativeName>
        <fullName evidence="1">Helix-destabilizing protein</fullName>
    </alternativeName>
</protein>
<dbReference type="OrthoDB" id="10081at10239"/>
<dbReference type="EMBL" id="KU064779">
    <property type="protein sequence ID" value="ALO79979.1"/>
    <property type="molecule type" value="Genomic_DNA"/>
</dbReference>
<dbReference type="PIRSF" id="PIRSF004311">
    <property type="entry name" value="Helix_destablz_SSB_T7"/>
    <property type="match status" value="1"/>
</dbReference>
<dbReference type="KEGG" id="vg:26516516"/>
<keyword evidence="1 4" id="KW-0238">DNA-binding</keyword>
<dbReference type="GO" id="GO:0006310">
    <property type="term" value="P:DNA recombination"/>
    <property type="evidence" value="ECO:0007669"/>
    <property type="project" value="UniProtKB-UniRule"/>
</dbReference>
<keyword evidence="1" id="KW-0233">DNA recombination</keyword>
<evidence type="ECO:0000313" key="5">
    <source>
        <dbReference type="Proteomes" id="UP000203372"/>
    </source>
</evidence>
<comment type="subunit">
    <text evidence="1">Homodimer. Interacts (via C-terminus) with the viral DNA polymerase. Interacts with the viral helicase/primase. Part of the replicase complex that includes the DNA polymerase, the primase/helicase and the single-stranded DNA binding protein.</text>
</comment>
<keyword evidence="1" id="KW-1194">Viral DNA replication</keyword>
<sequence length="237" mass="26450">MAFVKKEFFFTPKGKAEPYCSIQKPDYGNPEKGFGNPRGVYKVNLTIPSKDAQPMINRIVKAHEANYAQILEDWENGGKAAAQAKLQRGKKLLEPYEGDLPFFENDDGTVTFKFSGYASYQDQKTKETKEIVLKVVDAKGKRIDAVPAIAGGSELKIRYSQFAYTFGAVVGASVKLQLDSVMLITLKEFAAGGDDWAGEEEEGYEAPDDRDGDWKNSDDQDDDNEPPERTDYDNVDF</sequence>
<dbReference type="GO" id="GO:0003697">
    <property type="term" value="F:single-stranded DNA binding"/>
    <property type="evidence" value="ECO:0007669"/>
    <property type="project" value="UniProtKB-UniRule"/>
</dbReference>
<organism evidence="4 5">
    <name type="scientific">Pseudomonas phage PPPL-1</name>
    <dbReference type="NCBI Taxonomy" id="1755692"/>
    <lineage>
        <taxon>Viruses</taxon>
        <taxon>Duplodnaviria</taxon>
        <taxon>Heunggongvirae</taxon>
        <taxon>Uroviricota</taxon>
        <taxon>Caudoviricetes</taxon>
        <taxon>Autographivirales</taxon>
        <taxon>Autotranscriptaviridae</taxon>
        <taxon>Studiervirinae</taxon>
        <taxon>Hennigervirus</taxon>
        <taxon>Hennigervirus PPPL1</taxon>
        <taxon>Ghunavirus PPPL1</taxon>
    </lineage>
</organism>
<feature type="compositionally biased region" description="Acidic residues" evidence="2">
    <location>
        <begin position="196"/>
        <end position="206"/>
    </location>
</feature>
<gene>
    <name evidence="4" type="ORF">PPPL1_019</name>
</gene>
<dbReference type="RefSeq" id="YP_009187964.1">
    <property type="nucleotide sequence ID" value="NC_028661.1"/>
</dbReference>
<accession>A0A0S2MVM1</accession>
<dbReference type="GO" id="GO:0006281">
    <property type="term" value="P:DNA repair"/>
    <property type="evidence" value="ECO:0007669"/>
    <property type="project" value="UniProtKB-UniRule"/>
</dbReference>
<evidence type="ECO:0000259" key="3">
    <source>
        <dbReference type="Pfam" id="PF21265"/>
    </source>
</evidence>
<keyword evidence="1" id="KW-0234">DNA repair</keyword>
<dbReference type="Proteomes" id="UP000203372">
    <property type="component" value="Segment"/>
</dbReference>
<dbReference type="InterPro" id="IPR012340">
    <property type="entry name" value="NA-bd_OB-fold"/>
</dbReference>
<keyword evidence="5" id="KW-1185">Reference proteome</keyword>
<evidence type="ECO:0000256" key="1">
    <source>
        <dbReference type="HAMAP-Rule" id="MF_04153"/>
    </source>
</evidence>
<evidence type="ECO:0000256" key="2">
    <source>
        <dbReference type="SAM" id="MobiDB-lite"/>
    </source>
</evidence>
<dbReference type="InterPro" id="IPR016411">
    <property type="entry name" value="SSB_T7"/>
</dbReference>
<feature type="region of interest" description="Disordered" evidence="2">
    <location>
        <begin position="194"/>
        <end position="237"/>
    </location>
</feature>
<dbReference type="GeneID" id="26516516"/>
<dbReference type="Gene3D" id="2.40.50.140">
    <property type="entry name" value="Nucleic acid-binding proteins"/>
    <property type="match status" value="1"/>
</dbReference>